<reference evidence="6" key="2">
    <citation type="journal article" date="2022" name="Hortic Res">
        <title>The genome of Dioscorea zingiberensis sheds light on the biosynthesis, origin and evolution of the medicinally important diosgenin saponins.</title>
        <authorList>
            <person name="Li Y."/>
            <person name="Tan C."/>
            <person name="Li Z."/>
            <person name="Guo J."/>
            <person name="Li S."/>
            <person name="Chen X."/>
            <person name="Wang C."/>
            <person name="Dai X."/>
            <person name="Yang H."/>
            <person name="Song W."/>
            <person name="Hou L."/>
            <person name="Xu J."/>
            <person name="Tong Z."/>
            <person name="Xu A."/>
            <person name="Yuan X."/>
            <person name="Wang W."/>
            <person name="Yang Q."/>
            <person name="Chen L."/>
            <person name="Sun Z."/>
            <person name="Wang K."/>
            <person name="Pan B."/>
            <person name="Chen J."/>
            <person name="Bao Y."/>
            <person name="Liu F."/>
            <person name="Qi X."/>
            <person name="Gang D.R."/>
            <person name="Wen J."/>
            <person name="Li J."/>
        </authorList>
    </citation>
    <scope>NUCLEOTIDE SEQUENCE</scope>
    <source>
        <strain evidence="6">Dzin_1.0</strain>
    </source>
</reference>
<evidence type="ECO:0000313" key="6">
    <source>
        <dbReference type="EMBL" id="KAJ0973712.1"/>
    </source>
</evidence>
<comment type="pathway">
    <text evidence="1">Protein modification; protein ubiquitination.</text>
</comment>
<dbReference type="PROSITE" id="PS51649">
    <property type="entry name" value="NPH3"/>
    <property type="match status" value="1"/>
</dbReference>
<sequence length="543" mass="61425">MKFMKLGSRPDSFQKDGADIRHAATDWVTDIVVNTGTAKFYLHKFPLLSKCGSLQKMVEVPDGEINISEIPGGATAFEICAKFCYGMTVTLNAYNVIAARCAAEYLEMHESVEKSNLIYKIDVFLNTSVLCSWKDSIIVLQTTKSFLPLSEDLRLVSRFIYSIASKVYTDTSKVDWSYTYNRKKLTSENGIDTHWNGVIKQHLVPEDWWIEDLCELEMHLYKRVIMAIRSKGRTQCKVIGEALKAYTDRRIPGFVNRTMIRKEDVMKNQSLLETIVELLPVEKSSVSCSFLVKLMRTTNMLNNGEMYKKKLIKKIGCQLDEATFSDLLIPASAGQITRYDVEIVLNIVNEFVMQSSSKLQTSNSIFMVAKLIDAYLGEVAKDPYLSLTYFIDLADMLSGDSRPMHDELYHAIDIYLKEHPGMNKSDKKKICSLMDCRKLSMDIGMNAVQNDRLPLRVVVKILFFAQMRASTAVSACADEILGNVPSLIHQETFSYGSSRSGATTNTDDEENSRIINRSIKSISDKSEKSVEESQCASSRNIRY</sequence>
<evidence type="ECO:0000256" key="2">
    <source>
        <dbReference type="ARBA" id="ARBA00022786"/>
    </source>
</evidence>
<evidence type="ECO:0000256" key="1">
    <source>
        <dbReference type="ARBA" id="ARBA00004906"/>
    </source>
</evidence>
<dbReference type="OrthoDB" id="624345at2759"/>
<proteinExistence type="inferred from homology"/>
<evidence type="ECO:0000259" key="5">
    <source>
        <dbReference type="PROSITE" id="PS51649"/>
    </source>
</evidence>
<dbReference type="InterPro" id="IPR027356">
    <property type="entry name" value="NPH3_dom"/>
</dbReference>
<feature type="region of interest" description="Disordered" evidence="4">
    <location>
        <begin position="524"/>
        <end position="543"/>
    </location>
</feature>
<evidence type="ECO:0000256" key="3">
    <source>
        <dbReference type="PROSITE-ProRule" id="PRU00982"/>
    </source>
</evidence>
<feature type="compositionally biased region" description="Polar residues" evidence="4">
    <location>
        <begin position="534"/>
        <end position="543"/>
    </location>
</feature>
<dbReference type="Proteomes" id="UP001085076">
    <property type="component" value="Miscellaneous, Linkage group lg04"/>
</dbReference>
<dbReference type="AlphaFoldDB" id="A0A9D5HEX9"/>
<protein>
    <recommendedName>
        <fullName evidence="5">NPH3 domain-containing protein</fullName>
    </recommendedName>
</protein>
<dbReference type="PANTHER" id="PTHR32370">
    <property type="entry name" value="OS12G0117600 PROTEIN"/>
    <property type="match status" value="1"/>
</dbReference>
<keyword evidence="7" id="KW-1185">Reference proteome</keyword>
<dbReference type="InterPro" id="IPR043454">
    <property type="entry name" value="NPH3/RPT2-like"/>
</dbReference>
<dbReference type="InterPro" id="IPR011333">
    <property type="entry name" value="SKP1/BTB/POZ_sf"/>
</dbReference>
<reference evidence="6" key="1">
    <citation type="submission" date="2021-03" db="EMBL/GenBank/DDBJ databases">
        <authorList>
            <person name="Li Z."/>
            <person name="Yang C."/>
        </authorList>
    </citation>
    <scope>NUCLEOTIDE SEQUENCE</scope>
    <source>
        <strain evidence="6">Dzin_1.0</strain>
        <tissue evidence="6">Leaf</tissue>
    </source>
</reference>
<comment type="similarity">
    <text evidence="3">Belongs to the NPH3 family.</text>
</comment>
<gene>
    <name evidence="6" type="ORF">J5N97_015677</name>
</gene>
<name>A0A9D5HEX9_9LILI</name>
<dbReference type="Gene3D" id="3.30.710.10">
    <property type="entry name" value="Potassium Channel Kv1.1, Chain A"/>
    <property type="match status" value="1"/>
</dbReference>
<feature type="domain" description="NPH3" evidence="5">
    <location>
        <begin position="207"/>
        <end position="468"/>
    </location>
</feature>
<dbReference type="Pfam" id="PF03000">
    <property type="entry name" value="NPH3"/>
    <property type="match status" value="1"/>
</dbReference>
<organism evidence="6 7">
    <name type="scientific">Dioscorea zingiberensis</name>
    <dbReference type="NCBI Taxonomy" id="325984"/>
    <lineage>
        <taxon>Eukaryota</taxon>
        <taxon>Viridiplantae</taxon>
        <taxon>Streptophyta</taxon>
        <taxon>Embryophyta</taxon>
        <taxon>Tracheophyta</taxon>
        <taxon>Spermatophyta</taxon>
        <taxon>Magnoliopsida</taxon>
        <taxon>Liliopsida</taxon>
        <taxon>Dioscoreales</taxon>
        <taxon>Dioscoreaceae</taxon>
        <taxon>Dioscorea</taxon>
    </lineage>
</organism>
<evidence type="ECO:0000256" key="4">
    <source>
        <dbReference type="SAM" id="MobiDB-lite"/>
    </source>
</evidence>
<evidence type="ECO:0000313" key="7">
    <source>
        <dbReference type="Proteomes" id="UP001085076"/>
    </source>
</evidence>
<dbReference type="EMBL" id="JAGGNH010000004">
    <property type="protein sequence ID" value="KAJ0973712.1"/>
    <property type="molecule type" value="Genomic_DNA"/>
</dbReference>
<comment type="caution">
    <text evidence="6">The sequence shown here is derived from an EMBL/GenBank/DDBJ whole genome shotgun (WGS) entry which is preliminary data.</text>
</comment>
<keyword evidence="2" id="KW-0833">Ubl conjugation pathway</keyword>
<dbReference type="SUPFAM" id="SSF54695">
    <property type="entry name" value="POZ domain"/>
    <property type="match status" value="1"/>
</dbReference>
<accession>A0A9D5HEX9</accession>